<evidence type="ECO:0000313" key="2">
    <source>
        <dbReference type="Proteomes" id="UP000232412"/>
    </source>
</evidence>
<dbReference type="Proteomes" id="UP000232412">
    <property type="component" value="Unassembled WGS sequence"/>
</dbReference>
<organism evidence="1 2">
    <name type="scientific">Nitrosotalea sinensis</name>
    <dbReference type="NCBI Taxonomy" id="1499975"/>
    <lineage>
        <taxon>Archaea</taxon>
        <taxon>Nitrososphaerota</taxon>
        <taxon>Nitrososphaeria</taxon>
        <taxon>Nitrosotaleales</taxon>
        <taxon>Nitrosotaleaceae</taxon>
        <taxon>Nitrosotalea</taxon>
    </lineage>
</organism>
<gene>
    <name evidence="1" type="ORF">NSIN_80010</name>
</gene>
<dbReference type="EMBL" id="FRFC01000009">
    <property type="protein sequence ID" value="SHO47907.1"/>
    <property type="molecule type" value="Genomic_DNA"/>
</dbReference>
<keyword evidence="2" id="KW-1185">Reference proteome</keyword>
<dbReference type="AlphaFoldDB" id="A0A2H1EJR7"/>
<sequence length="105" mass="11527">MLIMSNQQIKIGLVALALSTIMVFAAALPAVNALTPSTVYERFSQKTDRFPGGQHICGESLCSPDNWAKMKQTLQNAQHDPSKCSELRGWKYCGQITIIPKTSSN</sequence>
<reference evidence="2" key="1">
    <citation type="submission" date="2016-12" db="EMBL/GenBank/DDBJ databases">
        <authorList>
            <person name="Herbold C."/>
        </authorList>
    </citation>
    <scope>NUCLEOTIDE SEQUENCE [LARGE SCALE GENOMIC DNA]</scope>
</reference>
<name>A0A2H1EJR7_9ARCH</name>
<accession>A0A2H1EJR7</accession>
<evidence type="ECO:0000313" key="1">
    <source>
        <dbReference type="EMBL" id="SHO47907.1"/>
    </source>
</evidence>
<proteinExistence type="predicted"/>
<protein>
    <submittedName>
        <fullName evidence="1">Uncharacterized protein</fullName>
    </submittedName>
</protein>